<accession>A0A072U189</accession>
<evidence type="ECO:0000313" key="3">
    <source>
        <dbReference type="Proteomes" id="UP000002051"/>
    </source>
</evidence>
<reference evidence="1 3" key="2">
    <citation type="journal article" date="2014" name="BMC Genomics">
        <title>An improved genome release (version Mt4.0) for the model legume Medicago truncatula.</title>
        <authorList>
            <person name="Tang H."/>
            <person name="Krishnakumar V."/>
            <person name="Bidwell S."/>
            <person name="Rosen B."/>
            <person name="Chan A."/>
            <person name="Zhou S."/>
            <person name="Gentzbittel L."/>
            <person name="Childs K.L."/>
            <person name="Yandell M."/>
            <person name="Gundlach H."/>
            <person name="Mayer K.F."/>
            <person name="Schwartz D.C."/>
            <person name="Town C.D."/>
        </authorList>
    </citation>
    <scope>GENOME REANNOTATION</scope>
    <source>
        <strain evidence="1">A17</strain>
        <strain evidence="2 3">cv. Jemalong A17</strain>
    </source>
</reference>
<dbReference type="Proteomes" id="UP000002051">
    <property type="component" value="Unassembled WGS sequence"/>
</dbReference>
<dbReference type="EMBL" id="CM001223">
    <property type="protein sequence ID" value="KEH22888.1"/>
    <property type="molecule type" value="Genomic_DNA"/>
</dbReference>
<dbReference type="HOGENOM" id="CLU_2376051_0_0_1"/>
<evidence type="ECO:0000313" key="1">
    <source>
        <dbReference type="EMBL" id="KEH22888.1"/>
    </source>
</evidence>
<name>A0A072U189_MEDTR</name>
<reference evidence="1 3" key="1">
    <citation type="journal article" date="2011" name="Nature">
        <title>The Medicago genome provides insight into the evolution of rhizobial symbioses.</title>
        <authorList>
            <person name="Young N.D."/>
            <person name="Debelle F."/>
            <person name="Oldroyd G.E."/>
            <person name="Geurts R."/>
            <person name="Cannon S.B."/>
            <person name="Udvardi M.K."/>
            <person name="Benedito V.A."/>
            <person name="Mayer K.F."/>
            <person name="Gouzy J."/>
            <person name="Schoof H."/>
            <person name="Van de Peer Y."/>
            <person name="Proost S."/>
            <person name="Cook D.R."/>
            <person name="Meyers B.C."/>
            <person name="Spannagl M."/>
            <person name="Cheung F."/>
            <person name="De Mita S."/>
            <person name="Krishnakumar V."/>
            <person name="Gundlach H."/>
            <person name="Zhou S."/>
            <person name="Mudge J."/>
            <person name="Bharti A.K."/>
            <person name="Murray J.D."/>
            <person name="Naoumkina M.A."/>
            <person name="Rosen B."/>
            <person name="Silverstein K.A."/>
            <person name="Tang H."/>
            <person name="Rombauts S."/>
            <person name="Zhao P.X."/>
            <person name="Zhou P."/>
            <person name="Barbe V."/>
            <person name="Bardou P."/>
            <person name="Bechner M."/>
            <person name="Bellec A."/>
            <person name="Berger A."/>
            <person name="Berges H."/>
            <person name="Bidwell S."/>
            <person name="Bisseling T."/>
            <person name="Choisne N."/>
            <person name="Couloux A."/>
            <person name="Denny R."/>
            <person name="Deshpande S."/>
            <person name="Dai X."/>
            <person name="Doyle J.J."/>
            <person name="Dudez A.M."/>
            <person name="Farmer A.D."/>
            <person name="Fouteau S."/>
            <person name="Franken C."/>
            <person name="Gibelin C."/>
            <person name="Gish J."/>
            <person name="Goldstein S."/>
            <person name="Gonzalez A.J."/>
            <person name="Green P.J."/>
            <person name="Hallab A."/>
            <person name="Hartog M."/>
            <person name="Hua A."/>
            <person name="Humphray S.J."/>
            <person name="Jeong D.H."/>
            <person name="Jing Y."/>
            <person name="Jocker A."/>
            <person name="Kenton S.M."/>
            <person name="Kim D.J."/>
            <person name="Klee K."/>
            <person name="Lai H."/>
            <person name="Lang C."/>
            <person name="Lin S."/>
            <person name="Macmil S.L."/>
            <person name="Magdelenat G."/>
            <person name="Matthews L."/>
            <person name="McCorrison J."/>
            <person name="Monaghan E.L."/>
            <person name="Mun J.H."/>
            <person name="Najar F.Z."/>
            <person name="Nicholson C."/>
            <person name="Noirot C."/>
            <person name="O'Bleness M."/>
            <person name="Paule C.R."/>
            <person name="Poulain J."/>
            <person name="Prion F."/>
            <person name="Qin B."/>
            <person name="Qu C."/>
            <person name="Retzel E.F."/>
            <person name="Riddle C."/>
            <person name="Sallet E."/>
            <person name="Samain S."/>
            <person name="Samson N."/>
            <person name="Sanders I."/>
            <person name="Saurat O."/>
            <person name="Scarpelli C."/>
            <person name="Schiex T."/>
            <person name="Segurens B."/>
            <person name="Severin A.J."/>
            <person name="Sherrier D.J."/>
            <person name="Shi R."/>
            <person name="Sims S."/>
            <person name="Singer S.R."/>
            <person name="Sinharoy S."/>
            <person name="Sterck L."/>
            <person name="Viollet A."/>
            <person name="Wang B.B."/>
            <person name="Wang K."/>
            <person name="Wang M."/>
            <person name="Wang X."/>
            <person name="Warfsmann J."/>
            <person name="Weissenbach J."/>
            <person name="White D.D."/>
            <person name="White J.D."/>
            <person name="Wiley G.B."/>
            <person name="Wincker P."/>
            <person name="Xing Y."/>
            <person name="Yang L."/>
            <person name="Yao Z."/>
            <person name="Ying F."/>
            <person name="Zhai J."/>
            <person name="Zhou L."/>
            <person name="Zuber A."/>
            <person name="Denarie J."/>
            <person name="Dixon R.A."/>
            <person name="May G.D."/>
            <person name="Schwartz D.C."/>
            <person name="Rogers J."/>
            <person name="Quetier F."/>
            <person name="Town C.D."/>
            <person name="Roe B.A."/>
        </authorList>
    </citation>
    <scope>NUCLEOTIDE SEQUENCE [LARGE SCALE GENOMIC DNA]</scope>
    <source>
        <strain evidence="1">A17</strain>
        <strain evidence="2 3">cv. Jemalong A17</strain>
    </source>
</reference>
<dbReference type="AlphaFoldDB" id="A0A072U189"/>
<dbReference type="EnsemblPlants" id="KEH22888">
    <property type="protein sequence ID" value="KEH22888"/>
    <property type="gene ID" value="MTR_7g061740"/>
</dbReference>
<protein>
    <submittedName>
        <fullName evidence="1 2">Uncharacterized protein</fullName>
    </submittedName>
</protein>
<reference evidence="2" key="3">
    <citation type="submission" date="2015-04" db="UniProtKB">
        <authorList>
            <consortium name="EnsemblPlants"/>
        </authorList>
    </citation>
    <scope>IDENTIFICATION</scope>
    <source>
        <strain evidence="2">cv. Jemalong A17</strain>
    </source>
</reference>
<evidence type="ECO:0000313" key="2">
    <source>
        <dbReference type="EnsemblPlants" id="KEH22888"/>
    </source>
</evidence>
<organism evidence="1 3">
    <name type="scientific">Medicago truncatula</name>
    <name type="common">Barrel medic</name>
    <name type="synonym">Medicago tribuloides</name>
    <dbReference type="NCBI Taxonomy" id="3880"/>
    <lineage>
        <taxon>Eukaryota</taxon>
        <taxon>Viridiplantae</taxon>
        <taxon>Streptophyta</taxon>
        <taxon>Embryophyta</taxon>
        <taxon>Tracheophyta</taxon>
        <taxon>Spermatophyta</taxon>
        <taxon>Magnoliopsida</taxon>
        <taxon>eudicotyledons</taxon>
        <taxon>Gunneridae</taxon>
        <taxon>Pentapetalae</taxon>
        <taxon>rosids</taxon>
        <taxon>fabids</taxon>
        <taxon>Fabales</taxon>
        <taxon>Fabaceae</taxon>
        <taxon>Papilionoideae</taxon>
        <taxon>50 kb inversion clade</taxon>
        <taxon>NPAAA clade</taxon>
        <taxon>Hologalegina</taxon>
        <taxon>IRL clade</taxon>
        <taxon>Trifolieae</taxon>
        <taxon>Medicago</taxon>
    </lineage>
</organism>
<keyword evidence="3" id="KW-1185">Reference proteome</keyword>
<sequence length="95" mass="10804">MITIEERILIQVHSRGELWRDESELSQRVSRKSGQGPLLDEQFQGEKLEQTRLASNTSHIEKASGTRQGSSIKNFQAEDLHSPLGLSKICFSYFL</sequence>
<proteinExistence type="predicted"/>
<gene>
    <name evidence="1" type="ordered locus">MTR_7g061740</name>
</gene>